<evidence type="ECO:0000256" key="2">
    <source>
        <dbReference type="ARBA" id="ARBA00012483"/>
    </source>
</evidence>
<keyword evidence="6" id="KW-0833">Ubl conjugation pathway</keyword>
<comment type="catalytic activity">
    <reaction evidence="1">
        <text>S-ubiquitinyl-[E2 ubiquitin-conjugating enzyme]-L-cysteine + [acceptor protein]-L-lysine = [E2 ubiquitin-conjugating enzyme]-L-cysteine + N(6)-ubiquitinyl-[acceptor protein]-L-lysine.</text>
        <dbReference type="EC" id="2.3.2.27"/>
    </reaction>
</comment>
<gene>
    <name evidence="11" type="ORF">C5167_005744</name>
</gene>
<keyword evidence="12" id="KW-1185">Reference proteome</keyword>
<dbReference type="AlphaFoldDB" id="A0A4Y7JEI1"/>
<dbReference type="Gramene" id="RZC58452">
    <property type="protein sequence ID" value="RZC58452"/>
    <property type="gene ID" value="C5167_005744"/>
</dbReference>
<evidence type="ECO:0000259" key="10">
    <source>
        <dbReference type="PROSITE" id="PS50089"/>
    </source>
</evidence>
<dbReference type="PANTHER" id="PTHR46463:SF86">
    <property type="entry name" value="RING-TYPE DOMAIN-CONTAINING PROTEIN"/>
    <property type="match status" value="1"/>
</dbReference>
<evidence type="ECO:0000256" key="1">
    <source>
        <dbReference type="ARBA" id="ARBA00000900"/>
    </source>
</evidence>
<evidence type="ECO:0000256" key="4">
    <source>
        <dbReference type="ARBA" id="ARBA00022723"/>
    </source>
</evidence>
<keyword evidence="4" id="KW-0479">Metal-binding</keyword>
<feature type="compositionally biased region" description="Basic and acidic residues" evidence="9">
    <location>
        <begin position="100"/>
        <end position="112"/>
    </location>
</feature>
<organism evidence="11 12">
    <name type="scientific">Papaver somniferum</name>
    <name type="common">Opium poppy</name>
    <dbReference type="NCBI Taxonomy" id="3469"/>
    <lineage>
        <taxon>Eukaryota</taxon>
        <taxon>Viridiplantae</taxon>
        <taxon>Streptophyta</taxon>
        <taxon>Embryophyta</taxon>
        <taxon>Tracheophyta</taxon>
        <taxon>Spermatophyta</taxon>
        <taxon>Magnoliopsida</taxon>
        <taxon>Ranunculales</taxon>
        <taxon>Papaveraceae</taxon>
        <taxon>Papaveroideae</taxon>
        <taxon>Papaver</taxon>
    </lineage>
</organism>
<dbReference type="Pfam" id="PF13639">
    <property type="entry name" value="zf-RING_2"/>
    <property type="match status" value="1"/>
</dbReference>
<dbReference type="GO" id="GO:0061630">
    <property type="term" value="F:ubiquitin protein ligase activity"/>
    <property type="evidence" value="ECO:0007669"/>
    <property type="project" value="UniProtKB-EC"/>
</dbReference>
<evidence type="ECO:0000313" key="12">
    <source>
        <dbReference type="Proteomes" id="UP000316621"/>
    </source>
</evidence>
<dbReference type="SUPFAM" id="SSF57850">
    <property type="entry name" value="RING/U-box"/>
    <property type="match status" value="1"/>
</dbReference>
<evidence type="ECO:0000256" key="5">
    <source>
        <dbReference type="ARBA" id="ARBA00022771"/>
    </source>
</evidence>
<dbReference type="PROSITE" id="PS50089">
    <property type="entry name" value="ZF_RING_2"/>
    <property type="match status" value="1"/>
</dbReference>
<dbReference type="GO" id="GO:0008270">
    <property type="term" value="F:zinc ion binding"/>
    <property type="evidence" value="ECO:0007669"/>
    <property type="project" value="UniProtKB-KW"/>
</dbReference>
<evidence type="ECO:0000256" key="3">
    <source>
        <dbReference type="ARBA" id="ARBA00022679"/>
    </source>
</evidence>
<dbReference type="InterPro" id="IPR001841">
    <property type="entry name" value="Znf_RING"/>
</dbReference>
<feature type="domain" description="RING-type" evidence="10">
    <location>
        <begin position="167"/>
        <end position="207"/>
    </location>
</feature>
<dbReference type="EMBL" id="CM010718">
    <property type="protein sequence ID" value="RZC58452.1"/>
    <property type="molecule type" value="Genomic_DNA"/>
</dbReference>
<accession>A0A4Y7JEI1</accession>
<dbReference type="OMA" id="HVHEETE"/>
<dbReference type="OrthoDB" id="8062037at2759"/>
<evidence type="ECO:0000256" key="9">
    <source>
        <dbReference type="SAM" id="MobiDB-lite"/>
    </source>
</evidence>
<dbReference type="CDD" id="cd23116">
    <property type="entry name" value="RING-H2_AIRP1-like"/>
    <property type="match status" value="1"/>
</dbReference>
<keyword evidence="5 8" id="KW-0863">Zinc-finger</keyword>
<dbReference type="STRING" id="3469.A0A4Y7JEI1"/>
<keyword evidence="7" id="KW-0862">Zinc</keyword>
<dbReference type="PANTHER" id="PTHR46463">
    <property type="entry name" value="ZINC FINGER, RING/FYVE/PHD-TYPE"/>
    <property type="match status" value="1"/>
</dbReference>
<dbReference type="InterPro" id="IPR013083">
    <property type="entry name" value="Znf_RING/FYVE/PHD"/>
</dbReference>
<dbReference type="EC" id="2.3.2.27" evidence="2"/>
<proteinExistence type="predicted"/>
<feature type="region of interest" description="Disordered" evidence="9">
    <location>
        <begin position="96"/>
        <end position="141"/>
    </location>
</feature>
<dbReference type="SMART" id="SM00184">
    <property type="entry name" value="RING"/>
    <property type="match status" value="1"/>
</dbReference>
<evidence type="ECO:0000256" key="7">
    <source>
        <dbReference type="ARBA" id="ARBA00022833"/>
    </source>
</evidence>
<protein>
    <recommendedName>
        <fullName evidence="2">RING-type E3 ubiquitin transferase</fullName>
        <ecNumber evidence="2">2.3.2.27</ecNumber>
    </recommendedName>
</protein>
<feature type="compositionally biased region" description="Polar residues" evidence="9">
    <location>
        <begin position="57"/>
        <end position="74"/>
    </location>
</feature>
<dbReference type="Proteomes" id="UP000316621">
    <property type="component" value="Chromosome 4"/>
</dbReference>
<evidence type="ECO:0000256" key="8">
    <source>
        <dbReference type="PROSITE-ProRule" id="PRU00175"/>
    </source>
</evidence>
<name>A0A4Y7JEI1_PAPSO</name>
<dbReference type="Gene3D" id="3.30.40.10">
    <property type="entry name" value="Zinc/RING finger domain, C3HC4 (zinc finger)"/>
    <property type="match status" value="1"/>
</dbReference>
<feature type="region of interest" description="Disordered" evidence="9">
    <location>
        <begin position="57"/>
        <end position="84"/>
    </location>
</feature>
<keyword evidence="3" id="KW-0808">Transferase</keyword>
<evidence type="ECO:0000313" key="11">
    <source>
        <dbReference type="EMBL" id="RZC58452.1"/>
    </source>
</evidence>
<reference evidence="11 12" key="1">
    <citation type="journal article" date="2018" name="Science">
        <title>The opium poppy genome and morphinan production.</title>
        <authorList>
            <person name="Guo L."/>
            <person name="Winzer T."/>
            <person name="Yang X."/>
            <person name="Li Y."/>
            <person name="Ning Z."/>
            <person name="He Z."/>
            <person name="Teodor R."/>
            <person name="Lu Y."/>
            <person name="Bowser T.A."/>
            <person name="Graham I.A."/>
            <person name="Ye K."/>
        </authorList>
    </citation>
    <scope>NUCLEOTIDE SEQUENCE [LARGE SCALE GENOMIC DNA]</scope>
    <source>
        <strain evidence="12">cv. HN1</strain>
        <tissue evidence="11">Leaves</tissue>
    </source>
</reference>
<evidence type="ECO:0000256" key="6">
    <source>
        <dbReference type="ARBA" id="ARBA00022786"/>
    </source>
</evidence>
<sequence>MGALCCCLRADQLDEYVNPNNTIFRSCLCLGCILNAYTALFRRDEMHPIPSAIASTATLTSQTSNDDSLASTYRSPPRPLPYDDPRCFRSQRNLLKGSSHSHEESEPLRRSNTDTGQEYLKGGEKWDQSAEGGSKADLSGSSMKHQLAMVSSGFGYVYSSAEDEDVCPTCLEEYTPENPKILTQCSHHYHLVCIYEWMERSETCPVCGKVMVFNETS</sequence>